<dbReference type="PANTHER" id="PTHR33546:SF1">
    <property type="entry name" value="LARGE, MULTIFUNCTIONAL SECRETED PROTEIN"/>
    <property type="match status" value="1"/>
</dbReference>
<feature type="signal peptide" evidence="1">
    <location>
        <begin position="1"/>
        <end position="21"/>
    </location>
</feature>
<dbReference type="PANTHER" id="PTHR33546">
    <property type="entry name" value="LARGE, MULTIFUNCTIONAL SECRETED PROTEIN-RELATED"/>
    <property type="match status" value="1"/>
</dbReference>
<dbReference type="STRING" id="886293.Sinac_1809"/>
<proteinExistence type="predicted"/>
<dbReference type="EMBL" id="CP003364">
    <property type="protein sequence ID" value="AGA26175.1"/>
    <property type="molecule type" value="Genomic_DNA"/>
</dbReference>
<evidence type="ECO:0000313" key="4">
    <source>
        <dbReference type="Proteomes" id="UP000010798"/>
    </source>
</evidence>
<accession>L0DBD7</accession>
<organism evidence="3 4">
    <name type="scientific">Singulisphaera acidiphila (strain ATCC BAA-1392 / DSM 18658 / VKM B-2454 / MOB10)</name>
    <dbReference type="NCBI Taxonomy" id="886293"/>
    <lineage>
        <taxon>Bacteria</taxon>
        <taxon>Pseudomonadati</taxon>
        <taxon>Planctomycetota</taxon>
        <taxon>Planctomycetia</taxon>
        <taxon>Isosphaerales</taxon>
        <taxon>Isosphaeraceae</taxon>
        <taxon>Singulisphaera</taxon>
    </lineage>
</organism>
<dbReference type="Proteomes" id="UP000010798">
    <property type="component" value="Chromosome"/>
</dbReference>
<evidence type="ECO:0000313" key="3">
    <source>
        <dbReference type="EMBL" id="AGA26175.1"/>
    </source>
</evidence>
<keyword evidence="1" id="KW-0732">Signal</keyword>
<dbReference type="Pfam" id="PF06439">
    <property type="entry name" value="3keto-disac_hyd"/>
    <property type="match status" value="1"/>
</dbReference>
<dbReference type="KEGG" id="saci:Sinac_1809"/>
<dbReference type="AlphaFoldDB" id="L0DBD7"/>
<feature type="domain" description="3-keto-alpha-glucoside-1,2-lyase/3-keto-2-hydroxy-glucal hydratase" evidence="2">
    <location>
        <begin position="39"/>
        <end position="226"/>
    </location>
</feature>
<sequence length="229" mass="24727">MRIPILVATVSLAWSIPFVVADETKPGDATLGQKAPEGAATLFSGENLNGWVKTDGKTPASWAVDDGILTVKPGDGAIQTEKTFGDFQLHVEFNVPYMPDQKGQARGNSGVYLGGIYELQVLDSYGLKLQDNDCGAIYKQIIPSVNACKPPLQWQTYDVTFHKAVVDGGKVVKKARVTVIHNGIKTINDAEITPTPGGATNKEGEEGPILLQDHGNKVQFRNLWIKPLS</sequence>
<reference evidence="3 4" key="1">
    <citation type="submission" date="2012-02" db="EMBL/GenBank/DDBJ databases">
        <title>Complete sequence of chromosome of Singulisphaera acidiphila DSM 18658.</title>
        <authorList>
            <consortium name="US DOE Joint Genome Institute (JGI-PGF)"/>
            <person name="Lucas S."/>
            <person name="Copeland A."/>
            <person name="Lapidus A."/>
            <person name="Glavina del Rio T."/>
            <person name="Dalin E."/>
            <person name="Tice H."/>
            <person name="Bruce D."/>
            <person name="Goodwin L."/>
            <person name="Pitluck S."/>
            <person name="Peters L."/>
            <person name="Ovchinnikova G."/>
            <person name="Chertkov O."/>
            <person name="Kyrpides N."/>
            <person name="Mavromatis K."/>
            <person name="Ivanova N."/>
            <person name="Brettin T."/>
            <person name="Detter J.C."/>
            <person name="Han C."/>
            <person name="Larimer F."/>
            <person name="Land M."/>
            <person name="Hauser L."/>
            <person name="Markowitz V."/>
            <person name="Cheng J.-F."/>
            <person name="Hugenholtz P."/>
            <person name="Woyke T."/>
            <person name="Wu D."/>
            <person name="Tindall B."/>
            <person name="Pomrenke H."/>
            <person name="Brambilla E."/>
            <person name="Klenk H.-P."/>
            <person name="Eisen J.A."/>
        </authorList>
    </citation>
    <scope>NUCLEOTIDE SEQUENCE [LARGE SCALE GENOMIC DNA]</scope>
    <source>
        <strain evidence="4">ATCC BAA-1392 / DSM 18658 / VKM B-2454 / MOB10</strain>
    </source>
</reference>
<name>L0DBD7_SINAD</name>
<feature type="chain" id="PRO_5003940730" description="3-keto-alpha-glucoside-1,2-lyase/3-keto-2-hydroxy-glucal hydratase domain-containing protein" evidence="1">
    <location>
        <begin position="22"/>
        <end position="229"/>
    </location>
</feature>
<protein>
    <recommendedName>
        <fullName evidence="2">3-keto-alpha-glucoside-1,2-lyase/3-keto-2-hydroxy-glucal hydratase domain-containing protein</fullName>
    </recommendedName>
</protein>
<dbReference type="OrthoDB" id="176168at2"/>
<dbReference type="eggNOG" id="COG2133">
    <property type="taxonomic scope" value="Bacteria"/>
</dbReference>
<dbReference type="GO" id="GO:0016787">
    <property type="term" value="F:hydrolase activity"/>
    <property type="evidence" value="ECO:0007669"/>
    <property type="project" value="InterPro"/>
</dbReference>
<gene>
    <name evidence="3" type="ordered locus">Sinac_1809</name>
</gene>
<evidence type="ECO:0000259" key="2">
    <source>
        <dbReference type="Pfam" id="PF06439"/>
    </source>
</evidence>
<dbReference type="InterPro" id="IPR010496">
    <property type="entry name" value="AL/BT2_dom"/>
</dbReference>
<keyword evidence="4" id="KW-1185">Reference proteome</keyword>
<dbReference type="Gene3D" id="2.60.120.560">
    <property type="entry name" value="Exo-inulinase, domain 1"/>
    <property type="match status" value="1"/>
</dbReference>
<dbReference type="HOGENOM" id="CLU_067540_0_0_0"/>
<dbReference type="RefSeq" id="WP_015245344.1">
    <property type="nucleotide sequence ID" value="NC_019892.1"/>
</dbReference>
<evidence type="ECO:0000256" key="1">
    <source>
        <dbReference type="SAM" id="SignalP"/>
    </source>
</evidence>